<keyword evidence="1" id="KW-0812">Transmembrane</keyword>
<evidence type="ECO:0000313" key="3">
    <source>
        <dbReference type="EMBL" id="MFC6998971.1"/>
    </source>
</evidence>
<keyword evidence="4" id="KW-1185">Reference proteome</keyword>
<sequence length="254" mass="28512">MWTTKKTKGQYELTRVQQVIEIARPWVLLALYLVLALNQIWWLAIPVAFGTCLAAFVQLHDSIHQSLGLTKKSHSLLVTLSALLLLKSGHALKVTHLRHHGQCLSDDDPEGEPAKWTLKEIFLNGPYHIFMLRFASLRIAPATKNKQLFETGITLLLLISFVVLFLLTGSVVGLVYWGVAFVLSALMPLWASYIPHKMASRNPARLAGVKAAQFWTPIISSFAFHHLHHTYPKVPTALLPKAANELPEPEEHDH</sequence>
<comment type="caution">
    <text evidence="3">The sequence shown here is derived from an EMBL/GenBank/DDBJ whole genome shotgun (WGS) entry which is preliminary data.</text>
</comment>
<dbReference type="EC" id="1.14.19.-" evidence="3"/>
<evidence type="ECO:0000313" key="4">
    <source>
        <dbReference type="Proteomes" id="UP001596405"/>
    </source>
</evidence>
<feature type="transmembrane region" description="Helical" evidence="1">
    <location>
        <begin position="40"/>
        <end position="59"/>
    </location>
</feature>
<feature type="transmembrane region" description="Helical" evidence="1">
    <location>
        <begin position="148"/>
        <end position="168"/>
    </location>
</feature>
<dbReference type="Pfam" id="PF00487">
    <property type="entry name" value="FA_desaturase"/>
    <property type="match status" value="1"/>
</dbReference>
<accession>A0ABW2DQU4</accession>
<dbReference type="GO" id="GO:0016491">
    <property type="term" value="F:oxidoreductase activity"/>
    <property type="evidence" value="ECO:0007669"/>
    <property type="project" value="UniProtKB-KW"/>
</dbReference>
<evidence type="ECO:0000259" key="2">
    <source>
        <dbReference type="Pfam" id="PF00487"/>
    </source>
</evidence>
<feature type="transmembrane region" description="Helical" evidence="1">
    <location>
        <begin position="174"/>
        <end position="195"/>
    </location>
</feature>
<feature type="domain" description="Fatty acid desaturase" evidence="2">
    <location>
        <begin position="41"/>
        <end position="248"/>
    </location>
</feature>
<protein>
    <submittedName>
        <fullName evidence="3">Fatty acid desaturase</fullName>
        <ecNumber evidence="3">1.14.19.-</ecNumber>
    </submittedName>
</protein>
<keyword evidence="3" id="KW-0560">Oxidoreductase</keyword>
<dbReference type="InterPro" id="IPR005804">
    <property type="entry name" value="FA_desaturase_dom"/>
</dbReference>
<proteinExistence type="predicted"/>
<evidence type="ECO:0000256" key="1">
    <source>
        <dbReference type="SAM" id="Phobius"/>
    </source>
</evidence>
<gene>
    <name evidence="3" type="ORF">ACFQHR_15135</name>
</gene>
<reference evidence="4" key="1">
    <citation type="journal article" date="2019" name="Int. J. Syst. Evol. Microbiol.">
        <title>The Global Catalogue of Microorganisms (GCM) 10K type strain sequencing project: providing services to taxonomists for standard genome sequencing and annotation.</title>
        <authorList>
            <consortium name="The Broad Institute Genomics Platform"/>
            <consortium name="The Broad Institute Genome Sequencing Center for Infectious Disease"/>
            <person name="Wu L."/>
            <person name="Ma J."/>
        </authorList>
    </citation>
    <scope>NUCLEOTIDE SEQUENCE [LARGE SCALE GENOMIC DNA]</scope>
    <source>
        <strain evidence="4">CGMCC 4.7393</strain>
    </source>
</reference>
<name>A0ABW2DQU4_9BACT</name>
<dbReference type="RefSeq" id="WP_066624362.1">
    <property type="nucleotide sequence ID" value="NZ_JBHSYQ010000008.1"/>
</dbReference>
<organism evidence="3 4">
    <name type="scientific">Rufibacter roseus</name>
    <dbReference type="NCBI Taxonomy" id="1567108"/>
    <lineage>
        <taxon>Bacteria</taxon>
        <taxon>Pseudomonadati</taxon>
        <taxon>Bacteroidota</taxon>
        <taxon>Cytophagia</taxon>
        <taxon>Cytophagales</taxon>
        <taxon>Hymenobacteraceae</taxon>
        <taxon>Rufibacter</taxon>
    </lineage>
</organism>
<keyword evidence="1" id="KW-0472">Membrane</keyword>
<keyword evidence="1" id="KW-1133">Transmembrane helix</keyword>
<dbReference type="Proteomes" id="UP001596405">
    <property type="component" value="Unassembled WGS sequence"/>
</dbReference>
<dbReference type="EMBL" id="JBHSYQ010000008">
    <property type="protein sequence ID" value="MFC6998971.1"/>
    <property type="molecule type" value="Genomic_DNA"/>
</dbReference>